<protein>
    <submittedName>
        <fullName evidence="1">Uncharacterized protein</fullName>
    </submittedName>
</protein>
<reference evidence="1 2" key="1">
    <citation type="submission" date="2024-02" db="EMBL/GenBank/DDBJ databases">
        <title>A chromosome-level genome assembly of Drosophila madeirensis, a fruit fly species endemic to Madeira island.</title>
        <authorList>
            <person name="Tomihara K."/>
            <person name="Llopart A."/>
            <person name="Yamamoto D."/>
        </authorList>
    </citation>
    <scope>NUCLEOTIDE SEQUENCE [LARGE SCALE GENOMIC DNA]</scope>
    <source>
        <strain evidence="1 2">RF1</strain>
    </source>
</reference>
<dbReference type="EMBL" id="AP029264">
    <property type="protein sequence ID" value="BFF95391.1"/>
    <property type="molecule type" value="Genomic_DNA"/>
</dbReference>
<gene>
    <name evidence="1" type="ORF">DMAD_12804</name>
</gene>
<dbReference type="Proteomes" id="UP001500889">
    <property type="component" value="Chromosome U"/>
</dbReference>
<accession>A0AAU9FIH5</accession>
<dbReference type="AlphaFoldDB" id="A0AAU9FIH5"/>
<organism evidence="1 2">
    <name type="scientific">Drosophila madeirensis</name>
    <name type="common">Fruit fly</name>
    <dbReference type="NCBI Taxonomy" id="30013"/>
    <lineage>
        <taxon>Eukaryota</taxon>
        <taxon>Metazoa</taxon>
        <taxon>Ecdysozoa</taxon>
        <taxon>Arthropoda</taxon>
        <taxon>Hexapoda</taxon>
        <taxon>Insecta</taxon>
        <taxon>Pterygota</taxon>
        <taxon>Neoptera</taxon>
        <taxon>Endopterygota</taxon>
        <taxon>Diptera</taxon>
        <taxon>Brachycera</taxon>
        <taxon>Muscomorpha</taxon>
        <taxon>Ephydroidea</taxon>
        <taxon>Drosophilidae</taxon>
        <taxon>Drosophila</taxon>
        <taxon>Sophophora</taxon>
    </lineage>
</organism>
<name>A0AAU9FIH5_DROMD</name>
<sequence length="34" mass="3982">MNFLLLLFVFSAFVANSMCLKNGLNLWPSRYRKS</sequence>
<proteinExistence type="predicted"/>
<evidence type="ECO:0000313" key="2">
    <source>
        <dbReference type="Proteomes" id="UP001500889"/>
    </source>
</evidence>
<keyword evidence="2" id="KW-1185">Reference proteome</keyword>
<evidence type="ECO:0000313" key="1">
    <source>
        <dbReference type="EMBL" id="BFF95391.1"/>
    </source>
</evidence>